<dbReference type="GO" id="GO:0030163">
    <property type="term" value="P:protein catabolic process"/>
    <property type="evidence" value="ECO:0007669"/>
    <property type="project" value="UniProtKB-UniRule"/>
</dbReference>
<comment type="function">
    <text evidence="4">Functions in the N-end rule pathway of protein degradation where it conjugates Leu, Phe and, less efficiently, Met from aminoacyl-tRNAs to the N-termini of proteins containing an N-terminal arginine or lysine.</text>
</comment>
<dbReference type="InterPro" id="IPR016181">
    <property type="entry name" value="Acyl_CoA_acyltransferase"/>
</dbReference>
<dbReference type="RefSeq" id="WP_076818770.1">
    <property type="nucleotide sequence ID" value="NZ_MOMC01000042.1"/>
</dbReference>
<dbReference type="OrthoDB" id="9790282at2"/>
<proteinExistence type="inferred from homology"/>
<comment type="subcellular location">
    <subcellularLocation>
        <location evidence="4">Cytoplasm</location>
    </subcellularLocation>
</comment>
<evidence type="ECO:0000256" key="3">
    <source>
        <dbReference type="ARBA" id="ARBA00023315"/>
    </source>
</evidence>
<dbReference type="InterPro" id="IPR042221">
    <property type="entry name" value="Leu/Phe-tRNA_Trfase_N"/>
</dbReference>
<dbReference type="Gene3D" id="3.30.70.3550">
    <property type="entry name" value="Leucyl/phenylalanyl-tRNA-protein transferase, N-terminal domain"/>
    <property type="match status" value="1"/>
</dbReference>
<dbReference type="InterPro" id="IPR004616">
    <property type="entry name" value="Leu/Phe-tRNA_Trfase"/>
</dbReference>
<reference evidence="7" key="1">
    <citation type="submission" date="2016-10" db="EMBL/GenBank/DDBJ databases">
        <title>Frankia sp. NRRL B-16386 Genome sequencing.</title>
        <authorList>
            <person name="Ghodhbane-Gtari F."/>
            <person name="Swanson E."/>
            <person name="Gueddou A."/>
            <person name="Hezbri K."/>
            <person name="Ktari K."/>
            <person name="Nouioui I."/>
            <person name="Morris K."/>
            <person name="Simpson S."/>
            <person name="Abebe-Akele F."/>
            <person name="Thomas K."/>
            <person name="Gtari M."/>
            <person name="Tisa L.S."/>
        </authorList>
    </citation>
    <scope>NUCLEOTIDE SEQUENCE [LARGE SCALE GENOMIC DNA]</scope>
    <source>
        <strain evidence="7">NRRL B-16386</strain>
    </source>
</reference>
<dbReference type="Gene3D" id="3.40.630.70">
    <property type="entry name" value="Leucyl/phenylalanyl-tRNA-protein transferase, C-terminal domain"/>
    <property type="match status" value="1"/>
</dbReference>
<evidence type="ECO:0000313" key="7">
    <source>
        <dbReference type="Proteomes" id="UP000188929"/>
    </source>
</evidence>
<keyword evidence="2 4" id="KW-0808">Transferase</keyword>
<feature type="region of interest" description="Disordered" evidence="5">
    <location>
        <begin position="1"/>
        <end position="27"/>
    </location>
</feature>
<organism evidence="6 7">
    <name type="scientific">Pseudofrankia asymbiotica</name>
    <dbReference type="NCBI Taxonomy" id="1834516"/>
    <lineage>
        <taxon>Bacteria</taxon>
        <taxon>Bacillati</taxon>
        <taxon>Actinomycetota</taxon>
        <taxon>Actinomycetes</taxon>
        <taxon>Frankiales</taxon>
        <taxon>Frankiaceae</taxon>
        <taxon>Pseudofrankia</taxon>
    </lineage>
</organism>
<dbReference type="PANTHER" id="PTHR30098">
    <property type="entry name" value="LEUCYL/PHENYLALANYL-TRNA--PROTEIN TRANSFERASE"/>
    <property type="match status" value="1"/>
</dbReference>
<evidence type="ECO:0000313" key="6">
    <source>
        <dbReference type="EMBL" id="ONH28145.1"/>
    </source>
</evidence>
<dbReference type="HAMAP" id="MF_00688">
    <property type="entry name" value="Leu_Phe_trans"/>
    <property type="match status" value="1"/>
</dbReference>
<dbReference type="Proteomes" id="UP000188929">
    <property type="component" value="Unassembled WGS sequence"/>
</dbReference>
<protein>
    <recommendedName>
        <fullName evidence="4">Leucyl/phenylalanyl-tRNA--protein transferase</fullName>
        <ecNumber evidence="4">2.3.2.6</ecNumber>
    </recommendedName>
    <alternativeName>
        <fullName evidence="4">L/F-transferase</fullName>
    </alternativeName>
    <alternativeName>
        <fullName evidence="4">Leucyltransferase</fullName>
    </alternativeName>
    <alternativeName>
        <fullName evidence="4">Phenyalanyltransferase</fullName>
    </alternativeName>
</protein>
<keyword evidence="3 4" id="KW-0012">Acyltransferase</keyword>
<gene>
    <name evidence="4" type="primary">aat</name>
    <name evidence="6" type="ORF">BL253_20375</name>
</gene>
<dbReference type="GO" id="GO:0008914">
    <property type="term" value="F:leucyl-tRNA--protein transferase activity"/>
    <property type="evidence" value="ECO:0007669"/>
    <property type="project" value="UniProtKB-UniRule"/>
</dbReference>
<dbReference type="PANTHER" id="PTHR30098:SF2">
    <property type="entry name" value="LEUCYL_PHENYLALANYL-TRNA--PROTEIN TRANSFERASE"/>
    <property type="match status" value="1"/>
</dbReference>
<dbReference type="SUPFAM" id="SSF55729">
    <property type="entry name" value="Acyl-CoA N-acyltransferases (Nat)"/>
    <property type="match status" value="1"/>
</dbReference>
<sequence length="270" mass="29399">MSLTARPAQRGPSWWDTLPLAEGPPDGPVALGGSATPDALIGAYRAGVFPWPTEDVQTARQSRQFTLAPRAVGRGRGRRSRLGTLPWWCPDPRAVIPVGTVRAVRSLRARIRSCGWTTTMDRAFDEVVGHCRRTPPEVWITDELRAGYAQLHALGWAHSLEVWAADRLVGGTFGILVGGVFVGESMFHGETDASKIALVDLDARFAAAGGRLHDVQIASDHLRTLGAVEIPRDRYLATLRAVRDDDIRLVTDQLPVDRLLPRPPAAPSSL</sequence>
<dbReference type="GO" id="GO:0005737">
    <property type="term" value="C:cytoplasm"/>
    <property type="evidence" value="ECO:0007669"/>
    <property type="project" value="UniProtKB-SubCell"/>
</dbReference>
<dbReference type="Pfam" id="PF03588">
    <property type="entry name" value="Leu_Phe_trans"/>
    <property type="match status" value="1"/>
</dbReference>
<dbReference type="NCBIfam" id="TIGR00667">
    <property type="entry name" value="aat"/>
    <property type="match status" value="1"/>
</dbReference>
<dbReference type="EC" id="2.3.2.6" evidence="4"/>
<evidence type="ECO:0000256" key="2">
    <source>
        <dbReference type="ARBA" id="ARBA00022679"/>
    </source>
</evidence>
<keyword evidence="7" id="KW-1185">Reference proteome</keyword>
<comment type="catalytic activity">
    <reaction evidence="4">
        <text>N-terminal L-arginyl-[protein] + L-leucyl-tRNA(Leu) = N-terminal L-leucyl-L-arginyl-[protein] + tRNA(Leu) + H(+)</text>
        <dbReference type="Rhea" id="RHEA:50416"/>
        <dbReference type="Rhea" id="RHEA-COMP:9613"/>
        <dbReference type="Rhea" id="RHEA-COMP:9622"/>
        <dbReference type="Rhea" id="RHEA-COMP:12672"/>
        <dbReference type="Rhea" id="RHEA-COMP:12673"/>
        <dbReference type="ChEBI" id="CHEBI:15378"/>
        <dbReference type="ChEBI" id="CHEBI:64719"/>
        <dbReference type="ChEBI" id="CHEBI:78442"/>
        <dbReference type="ChEBI" id="CHEBI:78494"/>
        <dbReference type="ChEBI" id="CHEBI:133044"/>
        <dbReference type="EC" id="2.3.2.6"/>
    </reaction>
</comment>
<evidence type="ECO:0000256" key="1">
    <source>
        <dbReference type="ARBA" id="ARBA00022490"/>
    </source>
</evidence>
<comment type="similarity">
    <text evidence="4">Belongs to the L/F-transferase family.</text>
</comment>
<evidence type="ECO:0000256" key="4">
    <source>
        <dbReference type="HAMAP-Rule" id="MF_00688"/>
    </source>
</evidence>
<name>A0A1V2I7X9_9ACTN</name>
<comment type="caution">
    <text evidence="6">The sequence shown here is derived from an EMBL/GenBank/DDBJ whole genome shotgun (WGS) entry which is preliminary data.</text>
</comment>
<dbReference type="InterPro" id="IPR042203">
    <property type="entry name" value="Leu/Phe-tRNA_Trfase_C"/>
</dbReference>
<keyword evidence="1 4" id="KW-0963">Cytoplasm</keyword>
<accession>A0A1V2I7X9</accession>
<evidence type="ECO:0000256" key="5">
    <source>
        <dbReference type="SAM" id="MobiDB-lite"/>
    </source>
</evidence>
<dbReference type="AlphaFoldDB" id="A0A1V2I7X9"/>
<dbReference type="EMBL" id="MOMC01000042">
    <property type="protein sequence ID" value="ONH28145.1"/>
    <property type="molecule type" value="Genomic_DNA"/>
</dbReference>
<comment type="catalytic activity">
    <reaction evidence="4">
        <text>L-phenylalanyl-tRNA(Phe) + an N-terminal L-alpha-aminoacyl-[protein] = an N-terminal L-phenylalanyl-L-alpha-aminoacyl-[protein] + tRNA(Phe)</text>
        <dbReference type="Rhea" id="RHEA:43632"/>
        <dbReference type="Rhea" id="RHEA-COMP:9668"/>
        <dbReference type="Rhea" id="RHEA-COMP:9699"/>
        <dbReference type="Rhea" id="RHEA-COMP:10636"/>
        <dbReference type="Rhea" id="RHEA-COMP:10637"/>
        <dbReference type="ChEBI" id="CHEBI:78442"/>
        <dbReference type="ChEBI" id="CHEBI:78531"/>
        <dbReference type="ChEBI" id="CHEBI:78597"/>
        <dbReference type="ChEBI" id="CHEBI:83561"/>
        <dbReference type="EC" id="2.3.2.6"/>
    </reaction>
</comment>
<comment type="catalytic activity">
    <reaction evidence="4">
        <text>N-terminal L-lysyl-[protein] + L-leucyl-tRNA(Leu) = N-terminal L-leucyl-L-lysyl-[protein] + tRNA(Leu) + H(+)</text>
        <dbReference type="Rhea" id="RHEA:12340"/>
        <dbReference type="Rhea" id="RHEA-COMP:9613"/>
        <dbReference type="Rhea" id="RHEA-COMP:9622"/>
        <dbReference type="Rhea" id="RHEA-COMP:12670"/>
        <dbReference type="Rhea" id="RHEA-COMP:12671"/>
        <dbReference type="ChEBI" id="CHEBI:15378"/>
        <dbReference type="ChEBI" id="CHEBI:65249"/>
        <dbReference type="ChEBI" id="CHEBI:78442"/>
        <dbReference type="ChEBI" id="CHEBI:78494"/>
        <dbReference type="ChEBI" id="CHEBI:133043"/>
        <dbReference type="EC" id="2.3.2.6"/>
    </reaction>
</comment>